<organism evidence="2 3">
    <name type="scientific">Constantimarinum furrinae</name>
    <dbReference type="NCBI Taxonomy" id="2562285"/>
    <lineage>
        <taxon>Bacteria</taxon>
        <taxon>Pseudomonadati</taxon>
        <taxon>Bacteroidota</taxon>
        <taxon>Flavobacteriia</taxon>
        <taxon>Flavobacteriales</taxon>
        <taxon>Flavobacteriaceae</taxon>
        <taxon>Altibacter/Constantimarinum group</taxon>
        <taxon>Constantimarinum</taxon>
    </lineage>
</organism>
<proteinExistence type="predicted"/>
<gene>
    <name evidence="2" type="ORF">ALE3EI_1793</name>
</gene>
<reference evidence="2 3" key="1">
    <citation type="submission" date="2020-04" db="EMBL/GenBank/DDBJ databases">
        <title>Genome sequence of Altibacter aquimarinus strain ALE3EI.</title>
        <authorList>
            <person name="Oh H.-M."/>
            <person name="Jang D."/>
        </authorList>
    </citation>
    <scope>NUCLEOTIDE SEQUENCE [LARGE SCALE GENOMIC DNA]</scope>
    <source>
        <strain evidence="2 3">ALE3EI</strain>
    </source>
</reference>
<dbReference type="InterPro" id="IPR013783">
    <property type="entry name" value="Ig-like_fold"/>
</dbReference>
<evidence type="ECO:0000259" key="1">
    <source>
        <dbReference type="Pfam" id="PF07705"/>
    </source>
</evidence>
<dbReference type="AlphaFoldDB" id="A0A7G8PVH6"/>
<evidence type="ECO:0000313" key="3">
    <source>
        <dbReference type="Proteomes" id="UP000515514"/>
    </source>
</evidence>
<keyword evidence="3" id="KW-1185">Reference proteome</keyword>
<feature type="domain" description="CARDB" evidence="1">
    <location>
        <begin position="310"/>
        <end position="409"/>
    </location>
</feature>
<dbReference type="Gene3D" id="2.60.40.10">
    <property type="entry name" value="Immunoglobulins"/>
    <property type="match status" value="2"/>
</dbReference>
<sequence length="808" mass="87892">MNTISRTIFLIVFCLPVLGIAQDEISLFQQFNGRYDYLAFGNTLNTAENTGQTPPSPCTILTQSSADFALQPGQTLVAAYLYWAGSGAGDFNVTLNGTSITASRTFSYQLTPELVYFSAFADITDLVAATGNGGYTLTDLDLTNVIPPYCANTTNFGGWAVTVIYEEATLPLNQVNIFDGYESVSASNPSLTIELDNLNVLDNIGAKIGFLAWEGDQSLANNETLRINGNIISNPPLNPADNAFNSTNSFTGSSQLYNMDIDFYNIENNIQPGDTSATIDLTSNQDLVIINNIVTVLNTELPDATIEIDQVSGADECGDRTITVDYTVYNVNSTDELPANTPIAFYANTTLVGQSATTAIIPIGGSESGTIDLSIPAGIPADFELKAFVDDDGTGTGVVNETNEDNNSFIVNVHLLVFPVYQVVDLELCEVVGTELFDLNEGVNLQNPADELSFHLSEDDALNNEDPIPNPEAYENITNPQTIWIRLSNPDCFITDSFEIEVVICPLPDAVITIDNNLNACRQRDLTIEFTVSNIGTGPLPANTPIAFYIDGLLLGQSETQNTIPINGSEPGSVFITLPPNTPDTFTLLAIVDDTGNGSGIVEELNEFNNEFSILVEFGSIPPIPMLPDLLLCDEGMNTATFDLTVQNELISTDPDDMISYFTTLENAIANENAIADPEQYVNSIDPQTIYVRLENEICFTTASFLITTKNCPPQIPQGISPNGDGLNDVFKIKGLIDVFEDFILKIYSREGNLIYEGGNEDGLWDAIPNTGLLYKETIVPVGTYYYVLILNDPEFPEPYLGWVYVNY</sequence>
<dbReference type="InterPro" id="IPR011635">
    <property type="entry name" value="CARDB"/>
</dbReference>
<evidence type="ECO:0000313" key="2">
    <source>
        <dbReference type="EMBL" id="QNJ98342.1"/>
    </source>
</evidence>
<feature type="domain" description="CARDB" evidence="1">
    <location>
        <begin position="508"/>
        <end position="613"/>
    </location>
</feature>
<dbReference type="Pfam" id="PF07705">
    <property type="entry name" value="CARDB"/>
    <property type="match status" value="2"/>
</dbReference>
<dbReference type="KEGG" id="alti:ALE3EI_1793"/>
<dbReference type="EMBL" id="CP052909">
    <property type="protein sequence ID" value="QNJ98342.1"/>
    <property type="molecule type" value="Genomic_DNA"/>
</dbReference>
<protein>
    <recommendedName>
        <fullName evidence="1">CARDB domain-containing protein</fullName>
    </recommendedName>
</protein>
<dbReference type="Proteomes" id="UP000515514">
    <property type="component" value="Chromosome"/>
</dbReference>
<accession>A0A7G8PVH6</accession>
<name>A0A7G8PVH6_9FLAO</name>
<dbReference type="Pfam" id="PF13585">
    <property type="entry name" value="CHU_C"/>
    <property type="match status" value="1"/>
</dbReference>
<dbReference type="RefSeq" id="WP_186987947.1">
    <property type="nucleotide sequence ID" value="NZ_CP052909.1"/>
</dbReference>